<proteinExistence type="predicted"/>
<evidence type="ECO:0000313" key="2">
    <source>
        <dbReference type="EMBL" id="REC53098.1"/>
    </source>
</evidence>
<dbReference type="EMBL" id="QNVU01000001">
    <property type="protein sequence ID" value="REC53098.1"/>
    <property type="molecule type" value="Genomic_DNA"/>
</dbReference>
<accession>A0A3D9BHZ4</accession>
<feature type="transmembrane region" description="Helical" evidence="1">
    <location>
        <begin position="6"/>
        <end position="22"/>
    </location>
</feature>
<feature type="transmembrane region" description="Helical" evidence="1">
    <location>
        <begin position="91"/>
        <end position="112"/>
    </location>
</feature>
<dbReference type="AlphaFoldDB" id="A0A3D9BHZ4"/>
<reference evidence="2 3" key="1">
    <citation type="journal article" date="2004" name="Emerg. Infect. Dis.">
        <title>Amoebae-resisting bacteria isolated from human nasal swabs by amoebal coculture.</title>
        <authorList>
            <person name="Greub G."/>
            <person name="La Scola B."/>
            <person name="Raoult D."/>
        </authorList>
    </citation>
    <scope>NUCLEOTIDE SEQUENCE [LARGE SCALE GENOMIC DNA]</scope>
    <source>
        <strain evidence="2 3">CCUG 51329</strain>
    </source>
</reference>
<feature type="transmembrane region" description="Helical" evidence="1">
    <location>
        <begin position="57"/>
        <end position="79"/>
    </location>
</feature>
<feature type="transmembrane region" description="Helical" evidence="1">
    <location>
        <begin position="118"/>
        <end position="136"/>
    </location>
</feature>
<organism evidence="2 3">
    <name type="scientific">Candidatus Chryseobacterium massiliense</name>
    <dbReference type="NCBI Taxonomy" id="204089"/>
    <lineage>
        <taxon>Bacteria</taxon>
        <taxon>Pseudomonadati</taxon>
        <taxon>Bacteroidota</taxon>
        <taxon>Flavobacteriia</taxon>
        <taxon>Flavobacteriales</taxon>
        <taxon>Weeksellaceae</taxon>
        <taxon>Chryseobacterium group</taxon>
        <taxon>Chryseobacterium</taxon>
    </lineage>
</organism>
<comment type="caution">
    <text evidence="2">The sequence shown here is derived from an EMBL/GenBank/DDBJ whole genome shotgun (WGS) entry which is preliminary data.</text>
</comment>
<feature type="transmembrane region" description="Helical" evidence="1">
    <location>
        <begin position="157"/>
        <end position="176"/>
    </location>
</feature>
<evidence type="ECO:0000313" key="3">
    <source>
        <dbReference type="Proteomes" id="UP000256924"/>
    </source>
</evidence>
<name>A0A3D9BHZ4_9FLAO</name>
<keyword evidence="1" id="KW-0812">Transmembrane</keyword>
<dbReference type="Proteomes" id="UP000256924">
    <property type="component" value="Unassembled WGS sequence"/>
</dbReference>
<gene>
    <name evidence="2" type="ORF">DRF68_00345</name>
</gene>
<evidence type="ECO:0000256" key="1">
    <source>
        <dbReference type="SAM" id="Phobius"/>
    </source>
</evidence>
<keyword evidence="3" id="KW-1185">Reference proteome</keyword>
<feature type="transmembrane region" description="Helical" evidence="1">
    <location>
        <begin position="34"/>
        <end position="51"/>
    </location>
</feature>
<protein>
    <submittedName>
        <fullName evidence="2">Uncharacterized protein</fullName>
    </submittedName>
</protein>
<keyword evidence="1" id="KW-0472">Membrane</keyword>
<keyword evidence="1" id="KW-1133">Transmembrane helix</keyword>
<feature type="transmembrane region" description="Helical" evidence="1">
    <location>
        <begin position="188"/>
        <end position="205"/>
    </location>
</feature>
<sequence length="220" mass="26112">MLIIHYLYNILLIIVLIKSFILGEKNGFSAQNNLFFFLFITVLVEGYSFVVDKIDESILIGLQYNLYLIFVTVFFYFFYSKNFYSKISKALSKILLLICLLFIIFFTKFLGLDFDEKIAIAVMLFLIIHSIIWYYNKLFSVNDDEIFNDPNFWISSGLLLWSCFGIFRCLPMYYFYNNDKEFSNFIKSNFDVVNIILYLSIFISLSKYEHNFKRGTTSNN</sequence>